<dbReference type="Gene3D" id="1.10.287.130">
    <property type="match status" value="1"/>
</dbReference>
<evidence type="ECO:0000256" key="3">
    <source>
        <dbReference type="ARBA" id="ARBA00012438"/>
    </source>
</evidence>
<feature type="transmembrane region" description="Helical" evidence="13">
    <location>
        <begin position="60"/>
        <end position="77"/>
    </location>
</feature>
<dbReference type="PANTHER" id="PTHR45569:SF1">
    <property type="entry name" value="SENSOR PROTEIN KDPD"/>
    <property type="match status" value="1"/>
</dbReference>
<keyword evidence="12 13" id="KW-0472">Membrane</keyword>
<keyword evidence="5" id="KW-0808">Transferase</keyword>
<name>A0A5D8Z6Y1_9GAMM</name>
<evidence type="ECO:0000256" key="12">
    <source>
        <dbReference type="ARBA" id="ARBA00023136"/>
    </source>
</evidence>
<dbReference type="SMART" id="SM00388">
    <property type="entry name" value="HisKA"/>
    <property type="match status" value="1"/>
</dbReference>
<keyword evidence="11" id="KW-0902">Two-component regulatory system</keyword>
<keyword evidence="9" id="KW-0067">ATP-binding</keyword>
<keyword evidence="6 13" id="KW-0812">Transmembrane</keyword>
<dbReference type="SUPFAM" id="SSF55781">
    <property type="entry name" value="GAF domain-like"/>
    <property type="match status" value="1"/>
</dbReference>
<sequence>MEMPLTHADRRVAAYALAVAGSVGATIVAHLAQRWLGVNDLSLVFMLAVLLVASRTYAGPAALTALLCFLAYNFFFLEPRYTLYIAARHGVATVLLFLAAALLAGRLAARLAEKVDALHEAQRHAAARQALGQQLAIAADEAAVVDAARDGFRHALGADVWLRLDPEVAVQAGRGRRSYSVEDQGWWFLPLRAPDRVFGMLGLKLPDGLPRLDPAEREAALAMADDVAQALLRTRLVAELEAQRVAAEAERLRSGLLASVSHDLRTPLASIIGAAESLEAWGPRMSADDQRALLATVREEGLRLDGYIQNLLDMTRLDQGIALVRDAIGVDELIGAAIARVRRHRPGARIDVRLPPDAPGVFVQGALIEQALHNVIDNALKFGGDAHPVQIDVQSSNDHVDIAIRDHGPGIPVDERERVFDMFHRVARGDHGPPGTGLGLAIARAILQAHGGRIAIDAPAGGGTRVLLTLPTGETA</sequence>
<dbReference type="EMBL" id="VTRV01000030">
    <property type="protein sequence ID" value="TZF90685.1"/>
    <property type="molecule type" value="Genomic_DNA"/>
</dbReference>
<dbReference type="Gene3D" id="3.30.565.10">
    <property type="entry name" value="Histidine kinase-like ATPase, C-terminal domain"/>
    <property type="match status" value="1"/>
</dbReference>
<dbReference type="SUPFAM" id="SSF47384">
    <property type="entry name" value="Homodimeric domain of signal transducing histidine kinase"/>
    <property type="match status" value="1"/>
</dbReference>
<dbReference type="Proteomes" id="UP000323164">
    <property type="component" value="Unassembled WGS sequence"/>
</dbReference>
<comment type="subcellular location">
    <subcellularLocation>
        <location evidence="2">Membrane</location>
        <topology evidence="2">Multi-pass membrane protein</topology>
    </subcellularLocation>
</comment>
<keyword evidence="4" id="KW-0597">Phosphoprotein</keyword>
<dbReference type="GO" id="GO:0005524">
    <property type="term" value="F:ATP binding"/>
    <property type="evidence" value="ECO:0007669"/>
    <property type="project" value="UniProtKB-KW"/>
</dbReference>
<proteinExistence type="predicted"/>
<dbReference type="InterPro" id="IPR036097">
    <property type="entry name" value="HisK_dim/P_sf"/>
</dbReference>
<keyword evidence="7" id="KW-0547">Nucleotide-binding</keyword>
<keyword evidence="16" id="KW-1185">Reference proteome</keyword>
<evidence type="ECO:0000313" key="15">
    <source>
        <dbReference type="EMBL" id="TZF90685.1"/>
    </source>
</evidence>
<dbReference type="PANTHER" id="PTHR45569">
    <property type="entry name" value="SENSOR PROTEIN KDPD"/>
    <property type="match status" value="1"/>
</dbReference>
<evidence type="ECO:0000256" key="2">
    <source>
        <dbReference type="ARBA" id="ARBA00004141"/>
    </source>
</evidence>
<evidence type="ECO:0000256" key="11">
    <source>
        <dbReference type="ARBA" id="ARBA00023012"/>
    </source>
</evidence>
<feature type="domain" description="Histidine kinase" evidence="14">
    <location>
        <begin position="259"/>
        <end position="474"/>
    </location>
</feature>
<evidence type="ECO:0000256" key="6">
    <source>
        <dbReference type="ARBA" id="ARBA00022692"/>
    </source>
</evidence>
<dbReference type="PROSITE" id="PS50109">
    <property type="entry name" value="HIS_KIN"/>
    <property type="match status" value="1"/>
</dbReference>
<dbReference type="InterPro" id="IPR004358">
    <property type="entry name" value="Sig_transdc_His_kin-like_C"/>
</dbReference>
<keyword evidence="10 13" id="KW-1133">Transmembrane helix</keyword>
<dbReference type="Pfam" id="PF02518">
    <property type="entry name" value="HATPase_c"/>
    <property type="match status" value="1"/>
</dbReference>
<dbReference type="InterPro" id="IPR052023">
    <property type="entry name" value="Histidine_kinase_KdpD"/>
</dbReference>
<dbReference type="EC" id="2.7.13.3" evidence="3"/>
<dbReference type="Gene3D" id="1.20.120.620">
    <property type="entry name" value="Backbone structure of the membrane domain of e. Coli histidine kinase receptor kdpd"/>
    <property type="match status" value="1"/>
</dbReference>
<dbReference type="AlphaFoldDB" id="A0A5D8Z6Y1"/>
<dbReference type="InterPro" id="IPR005467">
    <property type="entry name" value="His_kinase_dom"/>
</dbReference>
<comment type="catalytic activity">
    <reaction evidence="1">
        <text>ATP + protein L-histidine = ADP + protein N-phospho-L-histidine.</text>
        <dbReference type="EC" id="2.7.13.3"/>
    </reaction>
</comment>
<evidence type="ECO:0000256" key="5">
    <source>
        <dbReference type="ARBA" id="ARBA00022679"/>
    </source>
</evidence>
<evidence type="ECO:0000256" key="9">
    <source>
        <dbReference type="ARBA" id="ARBA00022840"/>
    </source>
</evidence>
<dbReference type="InterPro" id="IPR003594">
    <property type="entry name" value="HATPase_dom"/>
</dbReference>
<accession>A0A5D8Z6Y1</accession>
<evidence type="ECO:0000256" key="13">
    <source>
        <dbReference type="SAM" id="Phobius"/>
    </source>
</evidence>
<dbReference type="Pfam" id="PF13493">
    <property type="entry name" value="DUF4118"/>
    <property type="match status" value="1"/>
</dbReference>
<dbReference type="GO" id="GO:0005886">
    <property type="term" value="C:plasma membrane"/>
    <property type="evidence" value="ECO:0007669"/>
    <property type="project" value="TreeGrafter"/>
</dbReference>
<feature type="transmembrane region" description="Helical" evidence="13">
    <location>
        <begin position="12"/>
        <end position="29"/>
    </location>
</feature>
<evidence type="ECO:0000256" key="1">
    <source>
        <dbReference type="ARBA" id="ARBA00000085"/>
    </source>
</evidence>
<keyword evidence="8" id="KW-0418">Kinase</keyword>
<dbReference type="InterPro" id="IPR003661">
    <property type="entry name" value="HisK_dim/P_dom"/>
</dbReference>
<dbReference type="Pfam" id="PF00512">
    <property type="entry name" value="HisKA"/>
    <property type="match status" value="1"/>
</dbReference>
<feature type="transmembrane region" description="Helical" evidence="13">
    <location>
        <begin position="83"/>
        <end position="104"/>
    </location>
</feature>
<protein>
    <recommendedName>
        <fullName evidence="3">histidine kinase</fullName>
        <ecNumber evidence="3">2.7.13.3</ecNumber>
    </recommendedName>
</protein>
<dbReference type="GO" id="GO:0000155">
    <property type="term" value="F:phosphorelay sensor kinase activity"/>
    <property type="evidence" value="ECO:0007669"/>
    <property type="project" value="InterPro"/>
</dbReference>
<evidence type="ECO:0000256" key="8">
    <source>
        <dbReference type="ARBA" id="ARBA00022777"/>
    </source>
</evidence>
<dbReference type="SMART" id="SM00387">
    <property type="entry name" value="HATPase_c"/>
    <property type="match status" value="1"/>
</dbReference>
<dbReference type="InterPro" id="IPR038318">
    <property type="entry name" value="KdpD_sf"/>
</dbReference>
<reference evidence="15 16" key="1">
    <citation type="submission" date="2019-08" db="EMBL/GenBank/DDBJ databases">
        <title>Draft genome sequence of Lysobacter sp. UKS-15.</title>
        <authorList>
            <person name="Im W.-T."/>
        </authorList>
    </citation>
    <scope>NUCLEOTIDE SEQUENCE [LARGE SCALE GENOMIC DNA]</scope>
    <source>
        <strain evidence="15 16">UKS-15</strain>
    </source>
</reference>
<evidence type="ECO:0000256" key="10">
    <source>
        <dbReference type="ARBA" id="ARBA00022989"/>
    </source>
</evidence>
<comment type="caution">
    <text evidence="15">The sequence shown here is derived from an EMBL/GenBank/DDBJ whole genome shotgun (WGS) entry which is preliminary data.</text>
</comment>
<gene>
    <name evidence="15" type="ORF">FW784_04350</name>
</gene>
<dbReference type="PRINTS" id="PR00344">
    <property type="entry name" value="BCTRLSENSOR"/>
</dbReference>
<evidence type="ECO:0000256" key="7">
    <source>
        <dbReference type="ARBA" id="ARBA00022741"/>
    </source>
</evidence>
<dbReference type="InterPro" id="IPR036890">
    <property type="entry name" value="HATPase_C_sf"/>
</dbReference>
<dbReference type="InterPro" id="IPR025201">
    <property type="entry name" value="KdpD_TM"/>
</dbReference>
<dbReference type="CDD" id="cd00082">
    <property type="entry name" value="HisKA"/>
    <property type="match status" value="1"/>
</dbReference>
<evidence type="ECO:0000256" key="4">
    <source>
        <dbReference type="ARBA" id="ARBA00022553"/>
    </source>
</evidence>
<dbReference type="OrthoDB" id="9806130at2"/>
<evidence type="ECO:0000259" key="14">
    <source>
        <dbReference type="PROSITE" id="PS50109"/>
    </source>
</evidence>
<evidence type="ECO:0000313" key="16">
    <source>
        <dbReference type="Proteomes" id="UP000323164"/>
    </source>
</evidence>
<organism evidence="15 16">
    <name type="scientific">Cognatilysobacter lacus</name>
    <dbReference type="NCBI Taxonomy" id="1643323"/>
    <lineage>
        <taxon>Bacteria</taxon>
        <taxon>Pseudomonadati</taxon>
        <taxon>Pseudomonadota</taxon>
        <taxon>Gammaproteobacteria</taxon>
        <taxon>Lysobacterales</taxon>
        <taxon>Lysobacteraceae</taxon>
        <taxon>Cognatilysobacter</taxon>
    </lineage>
</organism>
<dbReference type="CDD" id="cd00075">
    <property type="entry name" value="HATPase"/>
    <property type="match status" value="1"/>
</dbReference>
<dbReference type="SUPFAM" id="SSF55874">
    <property type="entry name" value="ATPase domain of HSP90 chaperone/DNA topoisomerase II/histidine kinase"/>
    <property type="match status" value="1"/>
</dbReference>